<sequence>MSKSATGEGRRADWSLRPRGPWSAAALSGLGLAVAAGIGHETGVDPLWAAAAGTVATVGTLAVHRDAGAGPLWYRLSCCIGGGGWLTWGLAHGIWSEWTAGSLGLGLLAAAILSPIARRPPLPRPAAPGDGGRRAVGSAVVLRRHVRQAQEWAARIHRVARIRVVVDEVRDWGNGYGFSMLLQQPAGPSTTRRLVQAAEGLAEDAGLEHGCGVEFKPGPRRGTLWMLVSTVNGLAEVIPFPGIRLGGSITDPDAIRLGQHRDGSVATVALRESSMIAAGQKRSGKTGLLHDITADAGALDDTVVWHMDLNGGGISRAWLRSWLQGRTARPAIDWAASCPEEALLMAHALIAIAKDRKATTADLKAEHNVQLLPVSRELPAILLILDEGKEVLGTKITDAVIREIRRRLEQLVDIGGNEAVNAVLSVLRSVSTALSTDILKQCSTRATMRVSDQSELDYLFGYRRGITPQDAPEQGSGFLAVAGSGPRPFKAFFMRPSDIDAAAVAIAEHRPDLDAAAAAAAGEAYATRLERMRYLFATPAEQQAMTAPAPIALPTGELWHPGGADEGQGDVDAGERLPTRRPPGTVERRSHLRLLSPGGVTAHWGDLDRRRPRRPAATHPRPAEQPLRAEHVREVDDGRPIPELLERALQLPWTGTPPRLHSERLAAQLGLSEHELAQLLAPLGVHPLPNAFERGGVRRRGYARADVEAAAAAIRRGDLDVPEEVASWTAA</sequence>
<evidence type="ECO:0000313" key="3">
    <source>
        <dbReference type="Proteomes" id="UP000249304"/>
    </source>
</evidence>
<feature type="region of interest" description="Disordered" evidence="1">
    <location>
        <begin position="555"/>
        <end position="626"/>
    </location>
</feature>
<dbReference type="OrthoDB" id="3315119at2"/>
<accession>A0A2W2E8H6</accession>
<keyword evidence="3" id="KW-1185">Reference proteome</keyword>
<name>A0A2W2E8H6_9ACTN</name>
<comment type="caution">
    <text evidence="2">The sequence shown here is derived from an EMBL/GenBank/DDBJ whole genome shotgun (WGS) entry which is preliminary data.</text>
</comment>
<proteinExistence type="predicted"/>
<evidence type="ECO:0000256" key="1">
    <source>
        <dbReference type="SAM" id="MobiDB-lite"/>
    </source>
</evidence>
<dbReference type="AlphaFoldDB" id="A0A2W2E8H6"/>
<dbReference type="Proteomes" id="UP000249304">
    <property type="component" value="Unassembled WGS sequence"/>
</dbReference>
<dbReference type="InterPro" id="IPR027417">
    <property type="entry name" value="P-loop_NTPase"/>
</dbReference>
<dbReference type="EMBL" id="POUD01000024">
    <property type="protein sequence ID" value="PZG20586.1"/>
    <property type="molecule type" value="Genomic_DNA"/>
</dbReference>
<dbReference type="Gene3D" id="3.40.50.300">
    <property type="entry name" value="P-loop containing nucleotide triphosphate hydrolases"/>
    <property type="match status" value="1"/>
</dbReference>
<gene>
    <name evidence="2" type="ORF">C1J01_08770</name>
</gene>
<organism evidence="2 3">
    <name type="scientific">Nonomuraea aridisoli</name>
    <dbReference type="NCBI Taxonomy" id="2070368"/>
    <lineage>
        <taxon>Bacteria</taxon>
        <taxon>Bacillati</taxon>
        <taxon>Actinomycetota</taxon>
        <taxon>Actinomycetes</taxon>
        <taxon>Streptosporangiales</taxon>
        <taxon>Streptosporangiaceae</taxon>
        <taxon>Nonomuraea</taxon>
    </lineage>
</organism>
<protein>
    <recommendedName>
        <fullName evidence="4">FtsK domain-containing protein</fullName>
    </recommendedName>
</protein>
<reference evidence="2 3" key="1">
    <citation type="submission" date="2018-01" db="EMBL/GenBank/DDBJ databases">
        <title>Draft genome sequence of Nonomuraea sp. KC333.</title>
        <authorList>
            <person name="Sahin N."/>
            <person name="Saygin H."/>
            <person name="Ay H."/>
        </authorList>
    </citation>
    <scope>NUCLEOTIDE SEQUENCE [LARGE SCALE GENOMIC DNA]</scope>
    <source>
        <strain evidence="2 3">KC333</strain>
    </source>
</reference>
<evidence type="ECO:0000313" key="2">
    <source>
        <dbReference type="EMBL" id="PZG20586.1"/>
    </source>
</evidence>
<evidence type="ECO:0008006" key="4">
    <source>
        <dbReference type="Google" id="ProtNLM"/>
    </source>
</evidence>
<dbReference type="RefSeq" id="WP_111177930.1">
    <property type="nucleotide sequence ID" value="NZ_POUD01000024.1"/>
</dbReference>